<dbReference type="PhylomeDB" id="B4MM95"/>
<keyword evidence="2" id="KW-1185">Reference proteome</keyword>
<dbReference type="InterPro" id="IPR010512">
    <property type="entry name" value="DUF1091"/>
</dbReference>
<accession>B4MM95</accession>
<name>B4MM95_DROWI</name>
<dbReference type="SMART" id="SM00697">
    <property type="entry name" value="DM8"/>
    <property type="match status" value="1"/>
</dbReference>
<dbReference type="KEGG" id="dwi:6639297"/>
<dbReference type="EMBL" id="CH963847">
    <property type="protein sequence ID" value="EDW73240.1"/>
    <property type="molecule type" value="Genomic_DNA"/>
</dbReference>
<organism evidence="1 2">
    <name type="scientific">Drosophila willistoni</name>
    <name type="common">Fruit fly</name>
    <dbReference type="NCBI Taxonomy" id="7260"/>
    <lineage>
        <taxon>Eukaryota</taxon>
        <taxon>Metazoa</taxon>
        <taxon>Ecdysozoa</taxon>
        <taxon>Arthropoda</taxon>
        <taxon>Hexapoda</taxon>
        <taxon>Insecta</taxon>
        <taxon>Pterygota</taxon>
        <taxon>Neoptera</taxon>
        <taxon>Endopterygota</taxon>
        <taxon>Diptera</taxon>
        <taxon>Brachycera</taxon>
        <taxon>Muscomorpha</taxon>
        <taxon>Ephydroidea</taxon>
        <taxon>Drosophilidae</taxon>
        <taxon>Drosophila</taxon>
        <taxon>Sophophora</taxon>
    </lineage>
</organism>
<evidence type="ECO:0000313" key="1">
    <source>
        <dbReference type="EMBL" id="EDW73240.1"/>
    </source>
</evidence>
<dbReference type="OMA" id="FQHDINY"/>
<dbReference type="OrthoDB" id="7853099at2759"/>
<gene>
    <name evidence="1" type="primary">Dwil\GK19262</name>
    <name evidence="1" type="ORF">Dwil_GK19262</name>
</gene>
<dbReference type="Pfam" id="PF06477">
    <property type="entry name" value="DUF1091"/>
    <property type="match status" value="1"/>
</dbReference>
<dbReference type="eggNOG" id="ENOG502TBWI">
    <property type="taxonomic scope" value="Eukaryota"/>
</dbReference>
<sequence>MAFKSGDCRYNREIFSNFTLQIINKKILMDMKLIKQLPKGLKAHLSFEFRVTKGKAYQSVFQHDMNYCALIKGAQESLYRRWFTSMLKFGNFATSCPIAQGIYYMHGWALDGELIPSFLYLGDYRIGGTFFYGRYKKNFDNPLLECTVEAILN</sequence>
<dbReference type="InParanoid" id="B4MM95"/>
<dbReference type="AlphaFoldDB" id="B4MM95"/>
<proteinExistence type="predicted"/>
<dbReference type="PANTHER" id="PTHR20898">
    <property type="entry name" value="DAEDALUS ON 3-RELATED-RELATED"/>
    <property type="match status" value="1"/>
</dbReference>
<dbReference type="PANTHER" id="PTHR20898:SF0">
    <property type="entry name" value="DAEDALUS ON 3-RELATED"/>
    <property type="match status" value="1"/>
</dbReference>
<reference evidence="1 2" key="1">
    <citation type="journal article" date="2007" name="Nature">
        <title>Evolution of genes and genomes on the Drosophila phylogeny.</title>
        <authorList>
            <consortium name="Drosophila 12 Genomes Consortium"/>
            <person name="Clark A.G."/>
            <person name="Eisen M.B."/>
            <person name="Smith D.R."/>
            <person name="Bergman C.M."/>
            <person name="Oliver B."/>
            <person name="Markow T.A."/>
            <person name="Kaufman T.C."/>
            <person name="Kellis M."/>
            <person name="Gelbart W."/>
            <person name="Iyer V.N."/>
            <person name="Pollard D.A."/>
            <person name="Sackton T.B."/>
            <person name="Larracuente A.M."/>
            <person name="Singh N.D."/>
            <person name="Abad J.P."/>
            <person name="Abt D.N."/>
            <person name="Adryan B."/>
            <person name="Aguade M."/>
            <person name="Akashi H."/>
            <person name="Anderson W.W."/>
            <person name="Aquadro C.F."/>
            <person name="Ardell D.H."/>
            <person name="Arguello R."/>
            <person name="Artieri C.G."/>
            <person name="Barbash D.A."/>
            <person name="Barker D."/>
            <person name="Barsanti P."/>
            <person name="Batterham P."/>
            <person name="Batzoglou S."/>
            <person name="Begun D."/>
            <person name="Bhutkar A."/>
            <person name="Blanco E."/>
            <person name="Bosak S.A."/>
            <person name="Bradley R.K."/>
            <person name="Brand A.D."/>
            <person name="Brent M.R."/>
            <person name="Brooks A.N."/>
            <person name="Brown R.H."/>
            <person name="Butlin R.K."/>
            <person name="Caggese C."/>
            <person name="Calvi B.R."/>
            <person name="Bernardo de Carvalho A."/>
            <person name="Caspi A."/>
            <person name="Castrezana S."/>
            <person name="Celniker S.E."/>
            <person name="Chang J.L."/>
            <person name="Chapple C."/>
            <person name="Chatterji S."/>
            <person name="Chinwalla A."/>
            <person name="Civetta A."/>
            <person name="Clifton S.W."/>
            <person name="Comeron J.M."/>
            <person name="Costello J.C."/>
            <person name="Coyne J.A."/>
            <person name="Daub J."/>
            <person name="David R.G."/>
            <person name="Delcher A.L."/>
            <person name="Delehaunty K."/>
            <person name="Do C.B."/>
            <person name="Ebling H."/>
            <person name="Edwards K."/>
            <person name="Eickbush T."/>
            <person name="Evans J.D."/>
            <person name="Filipski A."/>
            <person name="Findeiss S."/>
            <person name="Freyhult E."/>
            <person name="Fulton L."/>
            <person name="Fulton R."/>
            <person name="Garcia A.C."/>
            <person name="Gardiner A."/>
            <person name="Garfield D.A."/>
            <person name="Garvin B.E."/>
            <person name="Gibson G."/>
            <person name="Gilbert D."/>
            <person name="Gnerre S."/>
            <person name="Godfrey J."/>
            <person name="Good R."/>
            <person name="Gotea V."/>
            <person name="Gravely B."/>
            <person name="Greenberg A.J."/>
            <person name="Griffiths-Jones S."/>
            <person name="Gross S."/>
            <person name="Guigo R."/>
            <person name="Gustafson E.A."/>
            <person name="Haerty W."/>
            <person name="Hahn M.W."/>
            <person name="Halligan D.L."/>
            <person name="Halpern A.L."/>
            <person name="Halter G.M."/>
            <person name="Han M.V."/>
            <person name="Heger A."/>
            <person name="Hillier L."/>
            <person name="Hinrichs A.S."/>
            <person name="Holmes I."/>
            <person name="Hoskins R.A."/>
            <person name="Hubisz M.J."/>
            <person name="Hultmark D."/>
            <person name="Huntley M.A."/>
            <person name="Jaffe D.B."/>
            <person name="Jagadeeshan S."/>
            <person name="Jeck W.R."/>
            <person name="Johnson J."/>
            <person name="Jones C.D."/>
            <person name="Jordan W.C."/>
            <person name="Karpen G.H."/>
            <person name="Kataoka E."/>
            <person name="Keightley P.D."/>
            <person name="Kheradpour P."/>
            <person name="Kirkness E.F."/>
            <person name="Koerich L.B."/>
            <person name="Kristiansen K."/>
            <person name="Kudrna D."/>
            <person name="Kulathinal R.J."/>
            <person name="Kumar S."/>
            <person name="Kwok R."/>
            <person name="Lander E."/>
            <person name="Langley C.H."/>
            <person name="Lapoint R."/>
            <person name="Lazzaro B.P."/>
            <person name="Lee S.J."/>
            <person name="Levesque L."/>
            <person name="Li R."/>
            <person name="Lin C.F."/>
            <person name="Lin M.F."/>
            <person name="Lindblad-Toh K."/>
            <person name="Llopart A."/>
            <person name="Long M."/>
            <person name="Low L."/>
            <person name="Lozovsky E."/>
            <person name="Lu J."/>
            <person name="Luo M."/>
            <person name="Machado C.A."/>
            <person name="Makalowski W."/>
            <person name="Marzo M."/>
            <person name="Matsuda M."/>
            <person name="Matzkin L."/>
            <person name="McAllister B."/>
            <person name="McBride C.S."/>
            <person name="McKernan B."/>
            <person name="McKernan K."/>
            <person name="Mendez-Lago M."/>
            <person name="Minx P."/>
            <person name="Mollenhauer M.U."/>
            <person name="Montooth K."/>
            <person name="Mount S.M."/>
            <person name="Mu X."/>
            <person name="Myers E."/>
            <person name="Negre B."/>
            <person name="Newfeld S."/>
            <person name="Nielsen R."/>
            <person name="Noor M.A."/>
            <person name="O'Grady P."/>
            <person name="Pachter L."/>
            <person name="Papaceit M."/>
            <person name="Parisi M.J."/>
            <person name="Parisi M."/>
            <person name="Parts L."/>
            <person name="Pedersen J.S."/>
            <person name="Pesole G."/>
            <person name="Phillippy A.M."/>
            <person name="Ponting C.P."/>
            <person name="Pop M."/>
            <person name="Porcelli D."/>
            <person name="Powell J.R."/>
            <person name="Prohaska S."/>
            <person name="Pruitt K."/>
            <person name="Puig M."/>
            <person name="Quesneville H."/>
            <person name="Ram K.R."/>
            <person name="Rand D."/>
            <person name="Rasmussen M.D."/>
            <person name="Reed L.K."/>
            <person name="Reenan R."/>
            <person name="Reily A."/>
            <person name="Remington K.A."/>
            <person name="Rieger T.T."/>
            <person name="Ritchie M.G."/>
            <person name="Robin C."/>
            <person name="Rogers Y.H."/>
            <person name="Rohde C."/>
            <person name="Rozas J."/>
            <person name="Rubenfield M.J."/>
            <person name="Ruiz A."/>
            <person name="Russo S."/>
            <person name="Salzberg S.L."/>
            <person name="Sanchez-Gracia A."/>
            <person name="Saranga D.J."/>
            <person name="Sato H."/>
            <person name="Schaeffer S.W."/>
            <person name="Schatz M.C."/>
            <person name="Schlenke T."/>
            <person name="Schwartz R."/>
            <person name="Segarra C."/>
            <person name="Singh R.S."/>
            <person name="Sirot L."/>
            <person name="Sirota M."/>
            <person name="Sisneros N.B."/>
            <person name="Smith C.D."/>
            <person name="Smith T.F."/>
            <person name="Spieth J."/>
            <person name="Stage D.E."/>
            <person name="Stark A."/>
            <person name="Stephan W."/>
            <person name="Strausberg R.L."/>
            <person name="Strempel S."/>
            <person name="Sturgill D."/>
            <person name="Sutton G."/>
            <person name="Sutton G.G."/>
            <person name="Tao W."/>
            <person name="Teichmann S."/>
            <person name="Tobari Y.N."/>
            <person name="Tomimura Y."/>
            <person name="Tsolas J.M."/>
            <person name="Valente V.L."/>
            <person name="Venter E."/>
            <person name="Venter J.C."/>
            <person name="Vicario S."/>
            <person name="Vieira F.G."/>
            <person name="Vilella A.J."/>
            <person name="Villasante A."/>
            <person name="Walenz B."/>
            <person name="Wang J."/>
            <person name="Wasserman M."/>
            <person name="Watts T."/>
            <person name="Wilson D."/>
            <person name="Wilson R.K."/>
            <person name="Wing R.A."/>
            <person name="Wolfner M.F."/>
            <person name="Wong A."/>
            <person name="Wong G.K."/>
            <person name="Wu C.I."/>
            <person name="Wu G."/>
            <person name="Yamamoto D."/>
            <person name="Yang H.P."/>
            <person name="Yang S.P."/>
            <person name="Yorke J.A."/>
            <person name="Yoshida K."/>
            <person name="Zdobnov E."/>
            <person name="Zhang P."/>
            <person name="Zhang Y."/>
            <person name="Zimin A.V."/>
            <person name="Baldwin J."/>
            <person name="Abdouelleil A."/>
            <person name="Abdulkadir J."/>
            <person name="Abebe A."/>
            <person name="Abera B."/>
            <person name="Abreu J."/>
            <person name="Acer S.C."/>
            <person name="Aftuck L."/>
            <person name="Alexander A."/>
            <person name="An P."/>
            <person name="Anderson E."/>
            <person name="Anderson S."/>
            <person name="Arachi H."/>
            <person name="Azer M."/>
            <person name="Bachantsang P."/>
            <person name="Barry A."/>
            <person name="Bayul T."/>
            <person name="Berlin A."/>
            <person name="Bessette D."/>
            <person name="Bloom T."/>
            <person name="Blye J."/>
            <person name="Boguslavskiy L."/>
            <person name="Bonnet C."/>
            <person name="Boukhgalter B."/>
            <person name="Bourzgui I."/>
            <person name="Brown A."/>
            <person name="Cahill P."/>
            <person name="Channer S."/>
            <person name="Cheshatsang Y."/>
            <person name="Chuda L."/>
            <person name="Citroen M."/>
            <person name="Collymore A."/>
            <person name="Cooke P."/>
            <person name="Costello M."/>
            <person name="D'Aco K."/>
            <person name="Daza R."/>
            <person name="De Haan G."/>
            <person name="DeGray S."/>
            <person name="DeMaso C."/>
            <person name="Dhargay N."/>
            <person name="Dooley K."/>
            <person name="Dooley E."/>
            <person name="Doricent M."/>
            <person name="Dorje P."/>
            <person name="Dorjee K."/>
            <person name="Dupes A."/>
            <person name="Elong R."/>
            <person name="Falk J."/>
            <person name="Farina A."/>
            <person name="Faro S."/>
            <person name="Ferguson D."/>
            <person name="Fisher S."/>
            <person name="Foley C.D."/>
            <person name="Franke A."/>
            <person name="Friedrich D."/>
            <person name="Gadbois L."/>
            <person name="Gearin G."/>
            <person name="Gearin C.R."/>
            <person name="Giannoukos G."/>
            <person name="Goode T."/>
            <person name="Graham J."/>
            <person name="Grandbois E."/>
            <person name="Grewal S."/>
            <person name="Gyaltsen K."/>
            <person name="Hafez N."/>
            <person name="Hagos B."/>
            <person name="Hall J."/>
            <person name="Henson C."/>
            <person name="Hollinger A."/>
            <person name="Honan T."/>
            <person name="Huard M.D."/>
            <person name="Hughes L."/>
            <person name="Hurhula B."/>
            <person name="Husby M.E."/>
            <person name="Kamat A."/>
            <person name="Kanga B."/>
            <person name="Kashin S."/>
            <person name="Khazanovich D."/>
            <person name="Kisner P."/>
            <person name="Lance K."/>
            <person name="Lara M."/>
            <person name="Lee W."/>
            <person name="Lennon N."/>
            <person name="Letendre F."/>
            <person name="LeVine R."/>
            <person name="Lipovsky A."/>
            <person name="Liu X."/>
            <person name="Liu J."/>
            <person name="Liu S."/>
            <person name="Lokyitsang T."/>
            <person name="Lokyitsang Y."/>
            <person name="Lubonja R."/>
            <person name="Lui A."/>
            <person name="MacDonald P."/>
            <person name="Magnisalis V."/>
            <person name="Maru K."/>
            <person name="Matthews C."/>
            <person name="McCusker W."/>
            <person name="McDonough S."/>
            <person name="Mehta T."/>
            <person name="Meldrim J."/>
            <person name="Meneus L."/>
            <person name="Mihai O."/>
            <person name="Mihalev A."/>
            <person name="Mihova T."/>
            <person name="Mittelman R."/>
            <person name="Mlenga V."/>
            <person name="Montmayeur A."/>
            <person name="Mulrain L."/>
            <person name="Navidi A."/>
            <person name="Naylor J."/>
            <person name="Negash T."/>
            <person name="Nguyen T."/>
            <person name="Nguyen N."/>
            <person name="Nicol R."/>
            <person name="Norbu C."/>
            <person name="Norbu N."/>
            <person name="Novod N."/>
            <person name="O'Neill B."/>
            <person name="Osman S."/>
            <person name="Markiewicz E."/>
            <person name="Oyono O.L."/>
            <person name="Patti C."/>
            <person name="Phunkhang P."/>
            <person name="Pierre F."/>
            <person name="Priest M."/>
            <person name="Raghuraman S."/>
            <person name="Rege F."/>
            <person name="Reyes R."/>
            <person name="Rise C."/>
            <person name="Rogov P."/>
            <person name="Ross K."/>
            <person name="Ryan E."/>
            <person name="Settipalli S."/>
            <person name="Shea T."/>
            <person name="Sherpa N."/>
            <person name="Shi L."/>
            <person name="Shih D."/>
            <person name="Sparrow T."/>
            <person name="Spaulding J."/>
            <person name="Stalker J."/>
            <person name="Stange-Thomann N."/>
            <person name="Stavropoulos S."/>
            <person name="Stone C."/>
            <person name="Strader C."/>
            <person name="Tesfaye S."/>
            <person name="Thomson T."/>
            <person name="Thoulutsang Y."/>
            <person name="Thoulutsang D."/>
            <person name="Topham K."/>
            <person name="Topping I."/>
            <person name="Tsamla T."/>
            <person name="Vassiliev H."/>
            <person name="Vo A."/>
            <person name="Wangchuk T."/>
            <person name="Wangdi T."/>
            <person name="Weiand M."/>
            <person name="Wilkinson J."/>
            <person name="Wilson A."/>
            <person name="Yadav S."/>
            <person name="Young G."/>
            <person name="Yu Q."/>
            <person name="Zembek L."/>
            <person name="Zhong D."/>
            <person name="Zimmer A."/>
            <person name="Zwirko Z."/>
            <person name="Jaffe D.B."/>
            <person name="Alvarez P."/>
            <person name="Brockman W."/>
            <person name="Butler J."/>
            <person name="Chin C."/>
            <person name="Gnerre S."/>
            <person name="Grabherr M."/>
            <person name="Kleber M."/>
            <person name="Mauceli E."/>
            <person name="MacCallum I."/>
        </authorList>
    </citation>
    <scope>NUCLEOTIDE SEQUENCE [LARGE SCALE GENOMIC DNA]</scope>
    <source>
        <strain evidence="2">Tucson 14030-0811.24</strain>
    </source>
</reference>
<dbReference type="HOGENOM" id="CLU_115563_0_0_1"/>
<evidence type="ECO:0000313" key="2">
    <source>
        <dbReference type="Proteomes" id="UP000007798"/>
    </source>
</evidence>
<dbReference type="Proteomes" id="UP000007798">
    <property type="component" value="Unassembled WGS sequence"/>
</dbReference>
<protein>
    <submittedName>
        <fullName evidence="1">Uncharacterized protein</fullName>
    </submittedName>
</protein>